<dbReference type="Proteomes" id="UP001198962">
    <property type="component" value="Unassembled WGS sequence"/>
</dbReference>
<dbReference type="RefSeq" id="WP_177976955.1">
    <property type="nucleotide sequence ID" value="NZ_JAJEPU010000001.1"/>
</dbReference>
<dbReference type="EMBL" id="JAJEPU010000001">
    <property type="protein sequence ID" value="MCC2163318.1"/>
    <property type="molecule type" value="Genomic_DNA"/>
</dbReference>
<comment type="caution">
    <text evidence="2">The sequence shown here is derived from an EMBL/GenBank/DDBJ whole genome shotgun (WGS) entry which is preliminary data.</text>
</comment>
<gene>
    <name evidence="2" type="ORF">LKD32_00190</name>
</gene>
<dbReference type="AlphaFoldDB" id="A0AAE3AKA7"/>
<sequence length="103" mass="12062">MDKVIKKISEIEATASSVMDDANKRKQAFAKEMEEKTAEFDRNLDAQTEKKIHELQHQMEIEMNSKLSKQKSDAAAFLAQMQTNYDNHHRTYVQKLFEQLVKE</sequence>
<protein>
    <submittedName>
        <fullName evidence="2">ATPase</fullName>
    </submittedName>
</protein>
<name>A0AAE3AKA7_9FIRM</name>
<evidence type="ECO:0000256" key="1">
    <source>
        <dbReference type="SAM" id="Coils"/>
    </source>
</evidence>
<keyword evidence="1" id="KW-0175">Coiled coil</keyword>
<feature type="coiled-coil region" evidence="1">
    <location>
        <begin position="19"/>
        <end position="50"/>
    </location>
</feature>
<accession>A0AAE3AKA7</accession>
<reference evidence="2" key="1">
    <citation type="submission" date="2021-10" db="EMBL/GenBank/DDBJ databases">
        <title>Anaerobic single-cell dispensing facilitates the cultivation of human gut bacteria.</title>
        <authorList>
            <person name="Afrizal A."/>
        </authorList>
    </citation>
    <scope>NUCLEOTIDE SEQUENCE</scope>
    <source>
        <strain evidence="2">CLA-AA-H274</strain>
    </source>
</reference>
<organism evidence="2 3">
    <name type="scientific">Brotaphodocola catenula</name>
    <dbReference type="NCBI Taxonomy" id="2885361"/>
    <lineage>
        <taxon>Bacteria</taxon>
        <taxon>Bacillati</taxon>
        <taxon>Bacillota</taxon>
        <taxon>Clostridia</taxon>
        <taxon>Lachnospirales</taxon>
        <taxon>Lachnospiraceae</taxon>
        <taxon>Brotaphodocola</taxon>
    </lineage>
</organism>
<evidence type="ECO:0000313" key="3">
    <source>
        <dbReference type="Proteomes" id="UP001198962"/>
    </source>
</evidence>
<evidence type="ECO:0000313" key="2">
    <source>
        <dbReference type="EMBL" id="MCC2163318.1"/>
    </source>
</evidence>
<keyword evidence="3" id="KW-1185">Reference proteome</keyword>
<proteinExistence type="predicted"/>